<name>A0A177LR17_METMH</name>
<dbReference type="OrthoDB" id="138803at2"/>
<dbReference type="Pfam" id="PF11855">
    <property type="entry name" value="DUF3375"/>
    <property type="match status" value="1"/>
</dbReference>
<proteinExistence type="predicted"/>
<dbReference type="AlphaFoldDB" id="A0A177LR17"/>
<dbReference type="InterPro" id="IPR021804">
    <property type="entry name" value="DUF3375"/>
</dbReference>
<evidence type="ECO:0000313" key="3">
    <source>
        <dbReference type="Proteomes" id="UP000078090"/>
    </source>
</evidence>
<comment type="caution">
    <text evidence="2">The sequence shown here is derived from an EMBL/GenBank/DDBJ whole genome shotgun (WGS) entry which is preliminary data.</text>
</comment>
<accession>A0A177LR17</accession>
<evidence type="ECO:0000256" key="1">
    <source>
        <dbReference type="SAM" id="MobiDB-lite"/>
    </source>
</evidence>
<dbReference type="EMBL" id="LUUG01000139">
    <property type="protein sequence ID" value="OAH95955.1"/>
    <property type="molecule type" value="Genomic_DNA"/>
</dbReference>
<dbReference type="Proteomes" id="UP000078090">
    <property type="component" value="Unassembled WGS sequence"/>
</dbReference>
<feature type="region of interest" description="Disordered" evidence="1">
    <location>
        <begin position="65"/>
        <end position="94"/>
    </location>
</feature>
<protein>
    <submittedName>
        <fullName evidence="2">Uncharacterized protein</fullName>
    </submittedName>
</protein>
<sequence>MEILHGIEAKAVALRANHPAGELMSIAAAAADIQLPMERPLYAPTLKPKIADIALADGADDIGAAALFSQGSPTGPSHPPRPTRQTANHPGRICRTRPLKHGLAELAAYLQLGGESVKTMVDENAEDLIVWQTSDGEGRELSRQAGYQG</sequence>
<gene>
    <name evidence="2" type="ORF">A1332_05405</name>
</gene>
<evidence type="ECO:0000313" key="2">
    <source>
        <dbReference type="EMBL" id="OAH95955.1"/>
    </source>
</evidence>
<reference evidence="2 3" key="1">
    <citation type="submission" date="2016-03" db="EMBL/GenBank/DDBJ databases">
        <authorList>
            <person name="Ploux O."/>
        </authorList>
    </citation>
    <scope>NUCLEOTIDE SEQUENCE [LARGE SCALE GENOMIC DNA]</scope>
    <source>
        <strain evidence="2 3">R-45363</strain>
    </source>
</reference>
<organism evidence="2 3">
    <name type="scientific">Methylomonas methanica</name>
    <dbReference type="NCBI Taxonomy" id="421"/>
    <lineage>
        <taxon>Bacteria</taxon>
        <taxon>Pseudomonadati</taxon>
        <taxon>Pseudomonadota</taxon>
        <taxon>Gammaproteobacteria</taxon>
        <taxon>Methylococcales</taxon>
        <taxon>Methylococcaceae</taxon>
        <taxon>Methylomonas</taxon>
    </lineage>
</organism>
<dbReference type="RefSeq" id="WP_064010958.1">
    <property type="nucleotide sequence ID" value="NZ_LUUG01000139.1"/>
</dbReference>